<keyword evidence="4" id="KW-1015">Disulfide bond</keyword>
<dbReference type="FunFam" id="3.40.30.10:FF:000001">
    <property type="entry name" value="Thioredoxin"/>
    <property type="match status" value="1"/>
</dbReference>
<dbReference type="PROSITE" id="PS00194">
    <property type="entry name" value="THIOREDOXIN_1"/>
    <property type="match status" value="1"/>
</dbReference>
<dbReference type="NCBIfam" id="TIGR01068">
    <property type="entry name" value="thioredoxin"/>
    <property type="match status" value="1"/>
</dbReference>
<dbReference type="InterPro" id="IPR017937">
    <property type="entry name" value="Thioredoxin_CS"/>
</dbReference>
<gene>
    <name evidence="9" type="primary">trxA</name>
    <name evidence="9" type="ORF">ENT17_10370</name>
</gene>
<reference evidence="9" key="1">
    <citation type="journal article" date="2020" name="mSystems">
        <title>Genome- and Community-Level Interaction Insights into Carbon Utilization and Element Cycling Functions of Hydrothermarchaeota in Hydrothermal Sediment.</title>
        <authorList>
            <person name="Zhou Z."/>
            <person name="Liu Y."/>
            <person name="Xu W."/>
            <person name="Pan J."/>
            <person name="Luo Z.H."/>
            <person name="Li M."/>
        </authorList>
    </citation>
    <scope>NUCLEOTIDE SEQUENCE [LARGE SCALE GENOMIC DNA]</scope>
    <source>
        <strain evidence="9">SpSt-556</strain>
    </source>
</reference>
<name>A0A7C4Q4B8_9CHLR</name>
<dbReference type="Pfam" id="PF11127">
    <property type="entry name" value="YgaP-like_TM"/>
    <property type="match status" value="1"/>
</dbReference>
<sequence>MNPEQFEQKIAKTQRPLVVEFWAPWCGPCKIMNPILKSASEQYHEQVELLKINADESPDLLRELKIFSIPTLLVYQNGKLIYRKVGAQPAAAIEALFAELAAGKEIQKRGPTPFDRLLRLGAGLLVAGIGITSQVNILLLLIGGVLVFSAVYDRCPIYRAVSGWLKSFVQKSRSQA</sequence>
<dbReference type="Pfam" id="PF00085">
    <property type="entry name" value="Thioredoxin"/>
    <property type="match status" value="1"/>
</dbReference>
<evidence type="ECO:0000256" key="4">
    <source>
        <dbReference type="ARBA" id="ARBA00023157"/>
    </source>
</evidence>
<evidence type="ECO:0000259" key="8">
    <source>
        <dbReference type="PROSITE" id="PS51352"/>
    </source>
</evidence>
<dbReference type="InterPro" id="IPR005746">
    <property type="entry name" value="Thioredoxin"/>
</dbReference>
<dbReference type="InterPro" id="IPR021309">
    <property type="entry name" value="YgaP-like_TM"/>
</dbReference>
<dbReference type="PANTHER" id="PTHR45663">
    <property type="entry name" value="GEO12009P1"/>
    <property type="match status" value="1"/>
</dbReference>
<evidence type="ECO:0000256" key="2">
    <source>
        <dbReference type="ARBA" id="ARBA00022448"/>
    </source>
</evidence>
<keyword evidence="3" id="KW-0249">Electron transport</keyword>
<keyword evidence="7" id="KW-0472">Membrane</keyword>
<dbReference type="SUPFAM" id="SSF52833">
    <property type="entry name" value="Thioredoxin-like"/>
    <property type="match status" value="1"/>
</dbReference>
<dbReference type="InterPro" id="IPR036249">
    <property type="entry name" value="Thioredoxin-like_sf"/>
</dbReference>
<comment type="similarity">
    <text evidence="1">Belongs to the thioredoxin family.</text>
</comment>
<proteinExistence type="inferred from homology"/>
<dbReference type="PANTHER" id="PTHR45663:SF11">
    <property type="entry name" value="GEO12009P1"/>
    <property type="match status" value="1"/>
</dbReference>
<dbReference type="InterPro" id="IPR013766">
    <property type="entry name" value="Thioredoxin_domain"/>
</dbReference>
<dbReference type="EMBL" id="DSXR01000103">
    <property type="protein sequence ID" value="HGS88010.1"/>
    <property type="molecule type" value="Genomic_DNA"/>
</dbReference>
<dbReference type="AlphaFoldDB" id="A0A7C4Q4B8"/>
<comment type="caution">
    <text evidence="9">The sequence shown here is derived from an EMBL/GenBank/DDBJ whole genome shotgun (WGS) entry which is preliminary data.</text>
</comment>
<accession>A0A7C4Q4B8</accession>
<organism evidence="9">
    <name type="scientific">Bellilinea caldifistulae</name>
    <dbReference type="NCBI Taxonomy" id="360411"/>
    <lineage>
        <taxon>Bacteria</taxon>
        <taxon>Bacillati</taxon>
        <taxon>Chloroflexota</taxon>
        <taxon>Anaerolineae</taxon>
        <taxon>Anaerolineales</taxon>
        <taxon>Anaerolineaceae</taxon>
        <taxon>Bellilinea</taxon>
    </lineage>
</organism>
<dbReference type="PRINTS" id="PR00421">
    <property type="entry name" value="THIOREDOXIN"/>
</dbReference>
<evidence type="ECO:0000256" key="1">
    <source>
        <dbReference type="ARBA" id="ARBA00008987"/>
    </source>
</evidence>
<dbReference type="CDD" id="cd02947">
    <property type="entry name" value="TRX_family"/>
    <property type="match status" value="1"/>
</dbReference>
<protein>
    <recommendedName>
        <fullName evidence="6">Thioredoxin</fullName>
    </recommendedName>
</protein>
<keyword evidence="7" id="KW-1133">Transmembrane helix</keyword>
<keyword evidence="2" id="KW-0813">Transport</keyword>
<keyword evidence="7" id="KW-0812">Transmembrane</keyword>
<dbReference type="PROSITE" id="PS51352">
    <property type="entry name" value="THIOREDOXIN_2"/>
    <property type="match status" value="1"/>
</dbReference>
<keyword evidence="5" id="KW-0676">Redox-active center</keyword>
<evidence type="ECO:0000256" key="3">
    <source>
        <dbReference type="ARBA" id="ARBA00022982"/>
    </source>
</evidence>
<dbReference type="Gene3D" id="3.40.30.10">
    <property type="entry name" value="Glutaredoxin"/>
    <property type="match status" value="1"/>
</dbReference>
<evidence type="ECO:0000256" key="7">
    <source>
        <dbReference type="SAM" id="Phobius"/>
    </source>
</evidence>
<dbReference type="GO" id="GO:0045454">
    <property type="term" value="P:cell redox homeostasis"/>
    <property type="evidence" value="ECO:0007669"/>
    <property type="project" value="TreeGrafter"/>
</dbReference>
<evidence type="ECO:0000313" key="9">
    <source>
        <dbReference type="EMBL" id="HGS88010.1"/>
    </source>
</evidence>
<feature type="domain" description="Thioredoxin" evidence="8">
    <location>
        <begin position="1"/>
        <end position="102"/>
    </location>
</feature>
<dbReference type="GO" id="GO:0015035">
    <property type="term" value="F:protein-disulfide reductase activity"/>
    <property type="evidence" value="ECO:0007669"/>
    <property type="project" value="UniProtKB-UniRule"/>
</dbReference>
<feature type="transmembrane region" description="Helical" evidence="7">
    <location>
        <begin position="124"/>
        <end position="152"/>
    </location>
</feature>
<evidence type="ECO:0000256" key="6">
    <source>
        <dbReference type="NCBIfam" id="TIGR01068"/>
    </source>
</evidence>
<dbReference type="GO" id="GO:0005829">
    <property type="term" value="C:cytosol"/>
    <property type="evidence" value="ECO:0007669"/>
    <property type="project" value="TreeGrafter"/>
</dbReference>
<evidence type="ECO:0000256" key="5">
    <source>
        <dbReference type="ARBA" id="ARBA00023284"/>
    </source>
</evidence>